<evidence type="ECO:0000313" key="1">
    <source>
        <dbReference type="EMBL" id="ETS87459.1"/>
    </source>
</evidence>
<dbReference type="Proteomes" id="UP000030651">
    <property type="component" value="Unassembled WGS sequence"/>
</dbReference>
<dbReference type="EMBL" id="KI912109">
    <property type="protein sequence ID" value="ETS87459.1"/>
    <property type="molecule type" value="Genomic_DNA"/>
</dbReference>
<keyword evidence="2" id="KW-1185">Reference proteome</keyword>
<dbReference type="KEGG" id="pfy:PFICI_01287"/>
<accession>W3XN89</accession>
<organism evidence="1 2">
    <name type="scientific">Pestalotiopsis fici (strain W106-1 / CGMCC3.15140)</name>
    <dbReference type="NCBI Taxonomy" id="1229662"/>
    <lineage>
        <taxon>Eukaryota</taxon>
        <taxon>Fungi</taxon>
        <taxon>Dikarya</taxon>
        <taxon>Ascomycota</taxon>
        <taxon>Pezizomycotina</taxon>
        <taxon>Sordariomycetes</taxon>
        <taxon>Xylariomycetidae</taxon>
        <taxon>Amphisphaeriales</taxon>
        <taxon>Sporocadaceae</taxon>
        <taxon>Pestalotiopsis</taxon>
    </lineage>
</organism>
<dbReference type="OrthoDB" id="5331193at2759"/>
<gene>
    <name evidence="1" type="ORF">PFICI_01287</name>
</gene>
<evidence type="ECO:0000313" key="2">
    <source>
        <dbReference type="Proteomes" id="UP000030651"/>
    </source>
</evidence>
<sequence length="126" mass="14185">MPKGGTVKWPSICPYCAARVEKVGKNNWGRHIQRHTQKAKQELELEGLMEEVLDILQGPLAPLTAAFRSAIRRSEGLTTLPAPEAARSRQDLYQNAPAIYPASECWAKKPAYDDQLNELVHEFDTR</sequence>
<dbReference type="HOGENOM" id="CLU_1982347_0_0_1"/>
<dbReference type="RefSeq" id="XP_007828059.1">
    <property type="nucleotide sequence ID" value="XM_007829868.1"/>
</dbReference>
<dbReference type="AlphaFoldDB" id="W3XN89"/>
<proteinExistence type="predicted"/>
<name>W3XN89_PESFW</name>
<dbReference type="InParanoid" id="W3XN89"/>
<protein>
    <submittedName>
        <fullName evidence="1">Uncharacterized protein</fullName>
    </submittedName>
</protein>
<reference evidence="2" key="1">
    <citation type="journal article" date="2015" name="BMC Genomics">
        <title>Genomic and transcriptomic analysis of the endophytic fungus Pestalotiopsis fici reveals its lifestyle and high potential for synthesis of natural products.</title>
        <authorList>
            <person name="Wang X."/>
            <person name="Zhang X."/>
            <person name="Liu L."/>
            <person name="Xiang M."/>
            <person name="Wang W."/>
            <person name="Sun X."/>
            <person name="Che Y."/>
            <person name="Guo L."/>
            <person name="Liu G."/>
            <person name="Guo L."/>
            <person name="Wang C."/>
            <person name="Yin W.B."/>
            <person name="Stadler M."/>
            <person name="Zhang X."/>
            <person name="Liu X."/>
        </authorList>
    </citation>
    <scope>NUCLEOTIDE SEQUENCE [LARGE SCALE GENOMIC DNA]</scope>
    <source>
        <strain evidence="2">W106-1 / CGMCC3.15140</strain>
    </source>
</reference>
<dbReference type="GeneID" id="19266300"/>